<name>A0A6M8NXQ3_BABGI</name>
<proteinExistence type="inferred from homology"/>
<evidence type="ECO:0000256" key="3">
    <source>
        <dbReference type="ARBA" id="ARBA00023274"/>
    </source>
</evidence>
<dbReference type="GO" id="GO:0003735">
    <property type="term" value="F:structural constituent of ribosome"/>
    <property type="evidence" value="ECO:0007669"/>
    <property type="project" value="InterPro"/>
</dbReference>
<keyword evidence="3" id="KW-0687">Ribonucleoprotein</keyword>
<evidence type="ECO:0000256" key="2">
    <source>
        <dbReference type="ARBA" id="ARBA00022980"/>
    </source>
</evidence>
<organism evidence="4">
    <name type="scientific">Babesia gibsoni</name>
    <dbReference type="NCBI Taxonomy" id="33632"/>
    <lineage>
        <taxon>Eukaryota</taxon>
        <taxon>Sar</taxon>
        <taxon>Alveolata</taxon>
        <taxon>Apicomplexa</taxon>
        <taxon>Aconoidasida</taxon>
        <taxon>Piroplasmida</taxon>
        <taxon>Babesiidae</taxon>
        <taxon>Babesia</taxon>
    </lineage>
</organism>
<dbReference type="Pfam" id="PF00203">
    <property type="entry name" value="Ribosomal_S19"/>
    <property type="match status" value="1"/>
</dbReference>
<gene>
    <name evidence="4" type="primary">rps19</name>
</gene>
<dbReference type="InterPro" id="IPR023575">
    <property type="entry name" value="Ribosomal_uS19_SF"/>
</dbReference>
<keyword evidence="2 4" id="KW-0689">Ribosomal protein</keyword>
<comment type="similarity">
    <text evidence="1">Belongs to the universal ribosomal protein uS19 family.</text>
</comment>
<sequence>MSLYINWKKIFLSKHIYKKLQYKNLNKYLIIKTYNRNLKISSLFNNVILKIYNGYKFIPLKINSLKFNFKCRFFISTK</sequence>
<evidence type="ECO:0000256" key="1">
    <source>
        <dbReference type="ARBA" id="ARBA00007345"/>
    </source>
</evidence>
<dbReference type="Gene3D" id="3.30.860.10">
    <property type="entry name" value="30s Ribosomal Protein S19, Chain A"/>
    <property type="match status" value="1"/>
</dbReference>
<dbReference type="GO" id="GO:0005840">
    <property type="term" value="C:ribosome"/>
    <property type="evidence" value="ECO:0007669"/>
    <property type="project" value="UniProtKB-KW"/>
</dbReference>
<protein>
    <submittedName>
        <fullName evidence="4">Ribosomal protein S19</fullName>
    </submittedName>
</protein>
<dbReference type="SUPFAM" id="SSF54570">
    <property type="entry name" value="Ribosomal protein S19"/>
    <property type="match status" value="1"/>
</dbReference>
<dbReference type="GO" id="GO:1990904">
    <property type="term" value="C:ribonucleoprotein complex"/>
    <property type="evidence" value="ECO:0007669"/>
    <property type="project" value="UniProtKB-KW"/>
</dbReference>
<dbReference type="AlphaFoldDB" id="A0A6M8NXQ3"/>
<dbReference type="GO" id="GO:0006412">
    <property type="term" value="P:translation"/>
    <property type="evidence" value="ECO:0007669"/>
    <property type="project" value="InterPro"/>
</dbReference>
<dbReference type="EMBL" id="MN481613">
    <property type="protein sequence ID" value="QKG04093.1"/>
    <property type="molecule type" value="Genomic_DNA"/>
</dbReference>
<reference evidence="4" key="1">
    <citation type="journal article" date="2020" name="Parasit. Vectors">
        <title>Annotation and characterization of Babesia gibsoni apicoplast genome.</title>
        <authorList>
            <person name="Liu Q."/>
            <person name="Yu L."/>
            <person name="Jiang F."/>
            <person name="Li M."/>
            <person name="Zhan X."/>
            <person name="Huang Y."/>
            <person name="Wang S."/>
            <person name="Du X."/>
            <person name="He L."/>
            <person name="Zhao J."/>
        </authorList>
    </citation>
    <scope>NUCLEOTIDE SEQUENCE</scope>
    <source>
        <strain evidence="4">Wuhan</strain>
    </source>
</reference>
<evidence type="ECO:0000313" key="4">
    <source>
        <dbReference type="EMBL" id="QKG04093.1"/>
    </source>
</evidence>
<accession>A0A6M8NXQ3</accession>
<dbReference type="InterPro" id="IPR002222">
    <property type="entry name" value="Ribosomal_uS19"/>
</dbReference>